<feature type="transmembrane region" description="Helical" evidence="6">
    <location>
        <begin position="246"/>
        <end position="267"/>
    </location>
</feature>
<feature type="domain" description="Rhodopsin" evidence="7">
    <location>
        <begin position="34"/>
        <end position="271"/>
    </location>
</feature>
<evidence type="ECO:0000256" key="4">
    <source>
        <dbReference type="ARBA" id="ARBA00023136"/>
    </source>
</evidence>
<name>A0A1L9PDA4_ASPVE</name>
<gene>
    <name evidence="8" type="ORF">ASPVEDRAFT_38904</name>
</gene>
<keyword evidence="4 6" id="KW-0472">Membrane</keyword>
<feature type="transmembrane region" description="Helical" evidence="6">
    <location>
        <begin position="180"/>
        <end position="197"/>
    </location>
</feature>
<evidence type="ECO:0000256" key="5">
    <source>
        <dbReference type="ARBA" id="ARBA00038359"/>
    </source>
</evidence>
<evidence type="ECO:0000313" key="8">
    <source>
        <dbReference type="EMBL" id="OJI99496.1"/>
    </source>
</evidence>
<comment type="subcellular location">
    <subcellularLocation>
        <location evidence="1">Membrane</location>
        <topology evidence="1">Multi-pass membrane protein</topology>
    </subcellularLocation>
</comment>
<proteinExistence type="inferred from homology"/>
<evidence type="ECO:0000256" key="1">
    <source>
        <dbReference type="ARBA" id="ARBA00004141"/>
    </source>
</evidence>
<keyword evidence="9" id="KW-1185">Reference proteome</keyword>
<dbReference type="GeneID" id="63727307"/>
<evidence type="ECO:0000256" key="6">
    <source>
        <dbReference type="SAM" id="Phobius"/>
    </source>
</evidence>
<dbReference type="EMBL" id="KV878126">
    <property type="protein sequence ID" value="OJI99496.1"/>
    <property type="molecule type" value="Genomic_DNA"/>
</dbReference>
<feature type="transmembrane region" description="Helical" evidence="6">
    <location>
        <begin position="130"/>
        <end position="152"/>
    </location>
</feature>
<dbReference type="OrthoDB" id="3529975at2759"/>
<comment type="similarity">
    <text evidence="5">Belongs to the SAT4 family.</text>
</comment>
<evidence type="ECO:0000259" key="7">
    <source>
        <dbReference type="Pfam" id="PF20684"/>
    </source>
</evidence>
<dbReference type="RefSeq" id="XP_040665259.1">
    <property type="nucleotide sequence ID" value="XM_040811796.1"/>
</dbReference>
<sequence>MTDKSPEYLAQSKAVGIYIAYALPIPIAIVSTSVRIWAEYRHHRTRLAYDDYLMLLTTTINVAYCIVAMVLGPQYGLGRHREVVSDEMLKMIMLGDYILSYMYHVGIVTTKLSVLALYHRAFPSVTFHRIILLTGTVVFMWLLAMEFVLAGICQPVRKFWDDAVQGTCIDICAFGQFNNYFNLIADVWIFVLPLPIISRLRISTRKKIGLGFVFSIGLATCGLSIARVTFVKTECGGNTPWKMPPLLIMSAWEPLGGILCANLPIMYKPVAKAFRRLTGMRPSEESVDGRRTWYRYHFDKAIRQKRNVQLEVTTADDSYTNTVDIETVDSRGGLLDREIVQNDSTLETPK</sequence>
<dbReference type="Proteomes" id="UP000184073">
    <property type="component" value="Unassembled WGS sequence"/>
</dbReference>
<organism evidence="8 9">
    <name type="scientific">Aspergillus versicolor CBS 583.65</name>
    <dbReference type="NCBI Taxonomy" id="1036611"/>
    <lineage>
        <taxon>Eukaryota</taxon>
        <taxon>Fungi</taxon>
        <taxon>Dikarya</taxon>
        <taxon>Ascomycota</taxon>
        <taxon>Pezizomycotina</taxon>
        <taxon>Eurotiomycetes</taxon>
        <taxon>Eurotiomycetidae</taxon>
        <taxon>Eurotiales</taxon>
        <taxon>Aspergillaceae</taxon>
        <taxon>Aspergillus</taxon>
        <taxon>Aspergillus subgen. Nidulantes</taxon>
    </lineage>
</organism>
<feature type="transmembrane region" description="Helical" evidence="6">
    <location>
        <begin position="209"/>
        <end position="226"/>
    </location>
</feature>
<dbReference type="InterPro" id="IPR049326">
    <property type="entry name" value="Rhodopsin_dom_fungi"/>
</dbReference>
<keyword evidence="2 6" id="KW-0812">Transmembrane</keyword>
<reference evidence="9" key="1">
    <citation type="journal article" date="2017" name="Genome Biol.">
        <title>Comparative genomics reveals high biological diversity and specific adaptations in the industrially and medically important fungal genus Aspergillus.</title>
        <authorList>
            <person name="de Vries R.P."/>
            <person name="Riley R."/>
            <person name="Wiebenga A."/>
            <person name="Aguilar-Osorio G."/>
            <person name="Amillis S."/>
            <person name="Uchima C.A."/>
            <person name="Anderluh G."/>
            <person name="Asadollahi M."/>
            <person name="Askin M."/>
            <person name="Barry K."/>
            <person name="Battaglia E."/>
            <person name="Bayram O."/>
            <person name="Benocci T."/>
            <person name="Braus-Stromeyer S.A."/>
            <person name="Caldana C."/>
            <person name="Canovas D."/>
            <person name="Cerqueira G.C."/>
            <person name="Chen F."/>
            <person name="Chen W."/>
            <person name="Choi C."/>
            <person name="Clum A."/>
            <person name="Dos Santos R.A."/>
            <person name="Damasio A.R."/>
            <person name="Diallinas G."/>
            <person name="Emri T."/>
            <person name="Fekete E."/>
            <person name="Flipphi M."/>
            <person name="Freyberg S."/>
            <person name="Gallo A."/>
            <person name="Gournas C."/>
            <person name="Habgood R."/>
            <person name="Hainaut M."/>
            <person name="Harispe M.L."/>
            <person name="Henrissat B."/>
            <person name="Hilden K.S."/>
            <person name="Hope R."/>
            <person name="Hossain A."/>
            <person name="Karabika E."/>
            <person name="Karaffa L."/>
            <person name="Karanyi Z."/>
            <person name="Krasevec N."/>
            <person name="Kuo A."/>
            <person name="Kusch H."/>
            <person name="LaButti K."/>
            <person name="Lagendijk E.L."/>
            <person name="Lapidus A."/>
            <person name="Levasseur A."/>
            <person name="Lindquist E."/>
            <person name="Lipzen A."/>
            <person name="Logrieco A.F."/>
            <person name="MacCabe A."/>
            <person name="Maekelae M.R."/>
            <person name="Malavazi I."/>
            <person name="Melin P."/>
            <person name="Meyer V."/>
            <person name="Mielnichuk N."/>
            <person name="Miskei M."/>
            <person name="Molnar A.P."/>
            <person name="Mule G."/>
            <person name="Ngan C.Y."/>
            <person name="Orejas M."/>
            <person name="Orosz E."/>
            <person name="Ouedraogo J.P."/>
            <person name="Overkamp K.M."/>
            <person name="Park H.-S."/>
            <person name="Perrone G."/>
            <person name="Piumi F."/>
            <person name="Punt P.J."/>
            <person name="Ram A.F."/>
            <person name="Ramon A."/>
            <person name="Rauscher S."/>
            <person name="Record E."/>
            <person name="Riano-Pachon D.M."/>
            <person name="Robert V."/>
            <person name="Roehrig J."/>
            <person name="Ruller R."/>
            <person name="Salamov A."/>
            <person name="Salih N.S."/>
            <person name="Samson R.A."/>
            <person name="Sandor E."/>
            <person name="Sanguinetti M."/>
            <person name="Schuetze T."/>
            <person name="Sepcic K."/>
            <person name="Shelest E."/>
            <person name="Sherlock G."/>
            <person name="Sophianopoulou V."/>
            <person name="Squina F.M."/>
            <person name="Sun H."/>
            <person name="Susca A."/>
            <person name="Todd R.B."/>
            <person name="Tsang A."/>
            <person name="Unkles S.E."/>
            <person name="van de Wiele N."/>
            <person name="van Rossen-Uffink D."/>
            <person name="Oliveira J.V."/>
            <person name="Vesth T.C."/>
            <person name="Visser J."/>
            <person name="Yu J.-H."/>
            <person name="Zhou M."/>
            <person name="Andersen M.R."/>
            <person name="Archer D.B."/>
            <person name="Baker S.E."/>
            <person name="Benoit I."/>
            <person name="Brakhage A.A."/>
            <person name="Braus G.H."/>
            <person name="Fischer R."/>
            <person name="Frisvad J.C."/>
            <person name="Goldman G.H."/>
            <person name="Houbraken J."/>
            <person name="Oakley B."/>
            <person name="Pocsi I."/>
            <person name="Scazzocchio C."/>
            <person name="Seiboth B."/>
            <person name="vanKuyk P.A."/>
            <person name="Wortman J."/>
            <person name="Dyer P.S."/>
            <person name="Grigoriev I.V."/>
        </authorList>
    </citation>
    <scope>NUCLEOTIDE SEQUENCE [LARGE SCALE GENOMIC DNA]</scope>
    <source>
        <strain evidence="9">CBS 583.65</strain>
    </source>
</reference>
<evidence type="ECO:0000256" key="3">
    <source>
        <dbReference type="ARBA" id="ARBA00022989"/>
    </source>
</evidence>
<dbReference type="VEuPathDB" id="FungiDB:ASPVEDRAFT_38904"/>
<feature type="transmembrane region" description="Helical" evidence="6">
    <location>
        <begin position="97"/>
        <end position="118"/>
    </location>
</feature>
<feature type="transmembrane region" description="Helical" evidence="6">
    <location>
        <begin position="15"/>
        <end position="40"/>
    </location>
</feature>
<protein>
    <recommendedName>
        <fullName evidence="7">Rhodopsin domain-containing protein</fullName>
    </recommendedName>
</protein>
<dbReference type="PANTHER" id="PTHR33048">
    <property type="entry name" value="PTH11-LIKE INTEGRAL MEMBRANE PROTEIN (AFU_ORTHOLOGUE AFUA_5G11245)"/>
    <property type="match status" value="1"/>
</dbReference>
<dbReference type="InterPro" id="IPR052337">
    <property type="entry name" value="SAT4-like"/>
</dbReference>
<evidence type="ECO:0000313" key="9">
    <source>
        <dbReference type="Proteomes" id="UP000184073"/>
    </source>
</evidence>
<dbReference type="Pfam" id="PF20684">
    <property type="entry name" value="Fung_rhodopsin"/>
    <property type="match status" value="1"/>
</dbReference>
<dbReference type="GO" id="GO:0016020">
    <property type="term" value="C:membrane"/>
    <property type="evidence" value="ECO:0007669"/>
    <property type="project" value="UniProtKB-SubCell"/>
</dbReference>
<evidence type="ECO:0000256" key="2">
    <source>
        <dbReference type="ARBA" id="ARBA00022692"/>
    </source>
</evidence>
<dbReference type="PANTHER" id="PTHR33048:SF8">
    <property type="entry name" value="INTEGRAL MEMBRANE PROTEIN-RELATED"/>
    <property type="match status" value="1"/>
</dbReference>
<dbReference type="AlphaFoldDB" id="A0A1L9PDA4"/>
<accession>A0A1L9PDA4</accession>
<keyword evidence="3 6" id="KW-1133">Transmembrane helix</keyword>
<feature type="transmembrane region" description="Helical" evidence="6">
    <location>
        <begin position="52"/>
        <end position="77"/>
    </location>
</feature>